<accession>A0A7G1G212</accession>
<evidence type="ECO:0000313" key="10">
    <source>
        <dbReference type="Proteomes" id="UP000516361"/>
    </source>
</evidence>
<dbReference type="PROSITE" id="PS00938">
    <property type="entry name" value="IF3"/>
    <property type="match status" value="1"/>
</dbReference>
<dbReference type="Proteomes" id="UP000516361">
    <property type="component" value="Chromosome"/>
</dbReference>
<dbReference type="GO" id="GO:0003743">
    <property type="term" value="F:translation initiation factor activity"/>
    <property type="evidence" value="ECO:0007669"/>
    <property type="project" value="UniProtKB-UniRule"/>
</dbReference>
<sequence length="181" mass="20996">MVIPIAKDGAIRNDSIRAREVLLIDDKGEKKGVVSTREALRLANEANLDLVLVSPNARPPVAKIMDYGKFKYEKEKKEKETKKKQKKQLVKEMKFRLRIDEHDFMTKVNRIRTFINAGNKVRAVIMFLGRDIMFKDRGKDLIERIIKETADIAKVSRNIKVAGRDMDIYLEPLEEKPKKED</sequence>
<organism evidence="9 10">
    <name type="scientific">Tepiditoga spiralis</name>
    <dbReference type="NCBI Taxonomy" id="2108365"/>
    <lineage>
        <taxon>Bacteria</taxon>
        <taxon>Thermotogati</taxon>
        <taxon>Thermotogota</taxon>
        <taxon>Thermotogae</taxon>
        <taxon>Petrotogales</taxon>
        <taxon>Petrotogaceae</taxon>
        <taxon>Tepiditoga</taxon>
    </lineage>
</organism>
<dbReference type="FunCoup" id="A0A7G1G212">
    <property type="interactions" value="385"/>
</dbReference>
<dbReference type="Pfam" id="PF00707">
    <property type="entry name" value="IF3_C"/>
    <property type="match status" value="1"/>
</dbReference>
<dbReference type="FunFam" id="3.10.20.80:FF:000001">
    <property type="entry name" value="Translation initiation factor IF-3"/>
    <property type="match status" value="1"/>
</dbReference>
<reference evidence="9 10" key="1">
    <citation type="submission" date="2018-06" db="EMBL/GenBank/DDBJ databases">
        <title>Genome sequencing of Oceanotoga sp. sy52.</title>
        <authorList>
            <person name="Mori K."/>
        </authorList>
    </citation>
    <scope>NUCLEOTIDE SEQUENCE [LARGE SCALE GENOMIC DNA]</scope>
    <source>
        <strain evidence="10">sy52</strain>
    </source>
</reference>
<evidence type="ECO:0000256" key="5">
    <source>
        <dbReference type="NCBIfam" id="TIGR00168"/>
    </source>
</evidence>
<dbReference type="HAMAP" id="MF_00080">
    <property type="entry name" value="IF_3"/>
    <property type="match status" value="1"/>
</dbReference>
<dbReference type="GO" id="GO:0005829">
    <property type="term" value="C:cytosol"/>
    <property type="evidence" value="ECO:0007669"/>
    <property type="project" value="TreeGrafter"/>
</dbReference>
<name>A0A7G1G212_9BACT</name>
<dbReference type="SUPFAM" id="SSF55200">
    <property type="entry name" value="Translation initiation factor IF3, C-terminal domain"/>
    <property type="match status" value="1"/>
</dbReference>
<dbReference type="GO" id="GO:0043022">
    <property type="term" value="F:ribosome binding"/>
    <property type="evidence" value="ECO:0007669"/>
    <property type="project" value="TreeGrafter"/>
</dbReference>
<dbReference type="InterPro" id="IPR036787">
    <property type="entry name" value="T_IF-3_N_sf"/>
</dbReference>
<dbReference type="Gene3D" id="3.10.20.80">
    <property type="entry name" value="Translation initiation factor 3 (IF-3), N-terminal domain"/>
    <property type="match status" value="1"/>
</dbReference>
<evidence type="ECO:0000259" key="8">
    <source>
        <dbReference type="Pfam" id="PF05198"/>
    </source>
</evidence>
<dbReference type="InterPro" id="IPR001288">
    <property type="entry name" value="Translation_initiation_fac_3"/>
</dbReference>
<evidence type="ECO:0000256" key="4">
    <source>
        <dbReference type="HAMAP-Rule" id="MF_00080"/>
    </source>
</evidence>
<dbReference type="AlphaFoldDB" id="A0A7G1G212"/>
<keyword evidence="4" id="KW-0963">Cytoplasm</keyword>
<dbReference type="Gene3D" id="3.30.110.10">
    <property type="entry name" value="Translation initiation factor 3 (IF-3), C-terminal domain"/>
    <property type="match status" value="1"/>
</dbReference>
<dbReference type="PANTHER" id="PTHR10938:SF0">
    <property type="entry name" value="TRANSLATION INITIATION FACTOR IF-3, MITOCHONDRIAL"/>
    <property type="match status" value="1"/>
</dbReference>
<feature type="domain" description="Translation initiation factor 3 C-terminal" evidence="7">
    <location>
        <begin position="90"/>
        <end position="172"/>
    </location>
</feature>
<dbReference type="NCBIfam" id="TIGR00168">
    <property type="entry name" value="infC"/>
    <property type="match status" value="1"/>
</dbReference>
<comment type="subunit">
    <text evidence="4 6">Monomer.</text>
</comment>
<evidence type="ECO:0000256" key="3">
    <source>
        <dbReference type="ARBA" id="ARBA00022917"/>
    </source>
</evidence>
<feature type="domain" description="Translation initiation factor 3 N-terminal" evidence="8">
    <location>
        <begin position="13"/>
        <end position="80"/>
    </location>
</feature>
<evidence type="ECO:0000259" key="7">
    <source>
        <dbReference type="Pfam" id="PF00707"/>
    </source>
</evidence>
<dbReference type="PANTHER" id="PTHR10938">
    <property type="entry name" value="TRANSLATION INITIATION FACTOR IF-3"/>
    <property type="match status" value="1"/>
</dbReference>
<evidence type="ECO:0000313" key="9">
    <source>
        <dbReference type="EMBL" id="BBE30341.1"/>
    </source>
</evidence>
<comment type="similarity">
    <text evidence="1 4 6">Belongs to the IF-3 family.</text>
</comment>
<evidence type="ECO:0000256" key="2">
    <source>
        <dbReference type="ARBA" id="ARBA00022540"/>
    </source>
</evidence>
<dbReference type="GO" id="GO:0032790">
    <property type="term" value="P:ribosome disassembly"/>
    <property type="evidence" value="ECO:0007669"/>
    <property type="project" value="TreeGrafter"/>
</dbReference>
<dbReference type="InterPro" id="IPR019815">
    <property type="entry name" value="Translation_initiation_fac_3_C"/>
</dbReference>
<proteinExistence type="inferred from homology"/>
<evidence type="ECO:0000256" key="6">
    <source>
        <dbReference type="RuleBase" id="RU000646"/>
    </source>
</evidence>
<dbReference type="KEGG" id="ocy:OSSY52_04820"/>
<dbReference type="InterPro" id="IPR019814">
    <property type="entry name" value="Translation_initiation_fac_3_N"/>
</dbReference>
<evidence type="ECO:0000256" key="1">
    <source>
        <dbReference type="ARBA" id="ARBA00005439"/>
    </source>
</evidence>
<comment type="subcellular location">
    <subcellularLocation>
        <location evidence="4 6">Cytoplasm</location>
    </subcellularLocation>
</comment>
<keyword evidence="2 4" id="KW-0396">Initiation factor</keyword>
<dbReference type="SUPFAM" id="SSF54364">
    <property type="entry name" value="Translation initiation factor IF3, N-terminal domain"/>
    <property type="match status" value="1"/>
</dbReference>
<gene>
    <name evidence="4 9" type="primary">infC</name>
    <name evidence="9" type="ORF">OSSY52_04820</name>
</gene>
<protein>
    <recommendedName>
        <fullName evidence="4 5">Translation initiation factor IF-3</fullName>
    </recommendedName>
</protein>
<dbReference type="InterPro" id="IPR019813">
    <property type="entry name" value="Translation_initiation_fac3_CS"/>
</dbReference>
<dbReference type="EMBL" id="AP018712">
    <property type="protein sequence ID" value="BBE30341.1"/>
    <property type="molecule type" value="Genomic_DNA"/>
</dbReference>
<keyword evidence="3 4" id="KW-0648">Protein biosynthesis</keyword>
<dbReference type="InterPro" id="IPR036788">
    <property type="entry name" value="T_IF-3_C_sf"/>
</dbReference>
<dbReference type="InParanoid" id="A0A7G1G212"/>
<dbReference type="GO" id="GO:0016020">
    <property type="term" value="C:membrane"/>
    <property type="evidence" value="ECO:0007669"/>
    <property type="project" value="TreeGrafter"/>
</dbReference>
<dbReference type="Pfam" id="PF05198">
    <property type="entry name" value="IF3_N"/>
    <property type="match status" value="1"/>
</dbReference>
<keyword evidence="10" id="KW-1185">Reference proteome</keyword>
<comment type="function">
    <text evidence="4 6">IF-3 binds to the 30S ribosomal subunit and shifts the equilibrium between 70S ribosomes and their 50S and 30S subunits in favor of the free subunits, thus enhancing the availability of 30S subunits on which protein synthesis initiation begins.</text>
</comment>